<organism evidence="9 10">
    <name type="scientific">Tremblaya princeps</name>
    <dbReference type="NCBI Taxonomy" id="189385"/>
    <lineage>
        <taxon>Bacteria</taxon>
        <taxon>Pseudomonadati</taxon>
        <taxon>Pseudomonadota</taxon>
        <taxon>Betaproteobacteria</taxon>
        <taxon>Candidatus Tremblayella</taxon>
    </lineage>
</organism>
<accession>A0A143WP00</accession>
<name>A0A143WP00_TREPR</name>
<dbReference type="NCBIfam" id="NF000592">
    <property type="entry name" value="PRK00013.1"/>
    <property type="match status" value="1"/>
</dbReference>
<dbReference type="CDD" id="cd03344">
    <property type="entry name" value="GroEL"/>
    <property type="match status" value="1"/>
</dbReference>
<dbReference type="NCBIfam" id="TIGR02348">
    <property type="entry name" value="GroEL"/>
    <property type="match status" value="1"/>
</dbReference>
<dbReference type="InterPro" id="IPR018370">
    <property type="entry name" value="Chaperonin_Cpn60_CS"/>
</dbReference>
<evidence type="ECO:0000313" key="9">
    <source>
        <dbReference type="EMBL" id="CUX79109.1"/>
    </source>
</evidence>
<dbReference type="InterPro" id="IPR027413">
    <property type="entry name" value="GROEL-like_equatorial_sf"/>
</dbReference>
<evidence type="ECO:0000256" key="8">
    <source>
        <dbReference type="RuleBase" id="RU000419"/>
    </source>
</evidence>
<evidence type="ECO:0000256" key="1">
    <source>
        <dbReference type="ARBA" id="ARBA00006607"/>
    </source>
</evidence>
<dbReference type="AlphaFoldDB" id="A0A143WP00"/>
<dbReference type="Gene3D" id="3.50.7.10">
    <property type="entry name" value="GroEL"/>
    <property type="match status" value="1"/>
</dbReference>
<gene>
    <name evidence="6 9" type="primary">groL</name>
    <name evidence="6" type="synonym">groEL</name>
    <name evidence="9" type="ORF">FVIR_TP00047</name>
</gene>
<dbReference type="Proteomes" id="UP000075241">
    <property type="component" value="Chromosome I"/>
</dbReference>
<comment type="similarity">
    <text evidence="1 6 7">Belongs to the chaperonin (HSP60) family.</text>
</comment>
<dbReference type="PRINTS" id="PR00298">
    <property type="entry name" value="CHAPERONIN60"/>
</dbReference>
<dbReference type="NCBIfam" id="NF009487">
    <property type="entry name" value="PRK12849.1"/>
    <property type="match status" value="1"/>
</dbReference>
<dbReference type="InterPro" id="IPR002423">
    <property type="entry name" value="Cpn60/GroEL/TCP-1"/>
</dbReference>
<dbReference type="NCBIfam" id="NF009488">
    <property type="entry name" value="PRK12850.1"/>
    <property type="match status" value="1"/>
</dbReference>
<sequence length="546" mass="57532">MPAKDVIFGDCARLRLMEGVNTLADAVKVTLGPKGRNVVLDRSYGSPAVTKDGVTVAKDIELRDRLQNMGAQMVKEVAAKTSDNAGDGTTTATVLAQSIVREGMRYVASGVNPMDIKRGIDQAVSSAVMELKKISRPCTTGKEIAQVGSVSANNDRTVGEMIAEAMNKVGKEGVITVEDGKSLADELEVVEGMQFDRGYLSPYFITNPDRQVAVLDSPYVLLCEKKVASIRDILPIMERVAKAGRPILIVAEDVEGEALATLVVNNARGILKAAAVKAPGFGDRRKAMLQDIAILTGGHVVSEETGLSLDKVSLTELGQAKRAEVAKDAVTIIDGAGDAKAINARIKHIRLQIEEAASDYDKEKLQERVAKLAGGVAVIRVGAATEVEMKEKKARVEDALHATRAAVEEGIVPGGGVALIRARNAISNLRGDNPDQDAGIRIVLRAMEEPLRQIVSNGGEEASVVSASVASGKSISYGYNAATRVYGDLMDAGVVDPTKVTRSALQNAASVAGLMLTTDVAVCDSPKREEAATTQPVHGGVGGMDV</sequence>
<dbReference type="GO" id="GO:0042026">
    <property type="term" value="P:protein refolding"/>
    <property type="evidence" value="ECO:0007669"/>
    <property type="project" value="UniProtKB-UniRule"/>
</dbReference>
<evidence type="ECO:0000256" key="4">
    <source>
        <dbReference type="ARBA" id="ARBA00023186"/>
    </source>
</evidence>
<comment type="function">
    <text evidence="6 8">Together with its co-chaperonin GroES, plays an essential role in assisting protein folding. The GroEL-GroES system forms a nano-cage that allows encapsulation of the non-native substrate proteins and provides a physical environment optimized to promote and accelerate protein folding.</text>
</comment>
<keyword evidence="5 6" id="KW-0413">Isomerase</keyword>
<feature type="binding site" evidence="6">
    <location>
        <position position="415"/>
    </location>
    <ligand>
        <name>ATP</name>
        <dbReference type="ChEBI" id="CHEBI:30616"/>
    </ligand>
</feature>
<evidence type="ECO:0000313" key="10">
    <source>
        <dbReference type="Proteomes" id="UP000075241"/>
    </source>
</evidence>
<dbReference type="PANTHER" id="PTHR45633">
    <property type="entry name" value="60 KDA HEAT SHOCK PROTEIN, MITOCHONDRIAL"/>
    <property type="match status" value="1"/>
</dbReference>
<dbReference type="EC" id="5.6.1.7" evidence="6"/>
<dbReference type="GO" id="GO:0005737">
    <property type="term" value="C:cytoplasm"/>
    <property type="evidence" value="ECO:0007669"/>
    <property type="project" value="UniProtKB-SubCell"/>
</dbReference>
<dbReference type="InterPro" id="IPR001844">
    <property type="entry name" value="Cpn60/GroEL"/>
</dbReference>
<protein>
    <recommendedName>
        <fullName evidence="6">Chaperonin GroEL</fullName>
        <ecNumber evidence="6">5.6.1.7</ecNumber>
    </recommendedName>
    <alternativeName>
        <fullName evidence="6">60 kDa chaperonin</fullName>
    </alternativeName>
    <alternativeName>
        <fullName evidence="6">Chaperonin-60</fullName>
        <shortName evidence="6">Cpn60</shortName>
    </alternativeName>
</protein>
<evidence type="ECO:0000256" key="6">
    <source>
        <dbReference type="HAMAP-Rule" id="MF_00600"/>
    </source>
</evidence>
<reference evidence="10" key="1">
    <citation type="submission" date="2016-01" db="EMBL/GenBank/DDBJ databases">
        <authorList>
            <person name="Husnik F."/>
        </authorList>
    </citation>
    <scope>NUCLEOTIDE SEQUENCE [LARGE SCALE GENOMIC DNA]</scope>
</reference>
<dbReference type="SUPFAM" id="SSF54849">
    <property type="entry name" value="GroEL-intermediate domain like"/>
    <property type="match status" value="1"/>
</dbReference>
<dbReference type="GO" id="GO:0051082">
    <property type="term" value="F:unfolded protein binding"/>
    <property type="evidence" value="ECO:0007669"/>
    <property type="project" value="UniProtKB-UniRule"/>
</dbReference>
<dbReference type="GO" id="GO:0140662">
    <property type="term" value="F:ATP-dependent protein folding chaperone"/>
    <property type="evidence" value="ECO:0007669"/>
    <property type="project" value="InterPro"/>
</dbReference>
<feature type="binding site" evidence="6">
    <location>
        <position position="51"/>
    </location>
    <ligand>
        <name>ATP</name>
        <dbReference type="ChEBI" id="CHEBI:30616"/>
    </ligand>
</feature>
<dbReference type="GO" id="GO:0005524">
    <property type="term" value="F:ATP binding"/>
    <property type="evidence" value="ECO:0007669"/>
    <property type="project" value="UniProtKB-UniRule"/>
</dbReference>
<dbReference type="PATRIC" id="fig|189385.6.peg.56"/>
<dbReference type="HAMAP" id="MF_00600">
    <property type="entry name" value="CH60"/>
    <property type="match status" value="1"/>
</dbReference>
<dbReference type="InterPro" id="IPR027410">
    <property type="entry name" value="TCP-1-like_intermed_sf"/>
</dbReference>
<dbReference type="EMBL" id="LN999056">
    <property type="protein sequence ID" value="CUX79109.1"/>
    <property type="molecule type" value="Genomic_DNA"/>
</dbReference>
<dbReference type="Gene3D" id="1.10.560.10">
    <property type="entry name" value="GroEL-like equatorial domain"/>
    <property type="match status" value="1"/>
</dbReference>
<feature type="binding site" evidence="6">
    <location>
        <begin position="30"/>
        <end position="33"/>
    </location>
    <ligand>
        <name>ATP</name>
        <dbReference type="ChEBI" id="CHEBI:30616"/>
    </ligand>
</feature>
<dbReference type="NCBIfam" id="NF009489">
    <property type="entry name" value="PRK12851.1"/>
    <property type="match status" value="1"/>
</dbReference>
<evidence type="ECO:0000256" key="3">
    <source>
        <dbReference type="ARBA" id="ARBA00022840"/>
    </source>
</evidence>
<comment type="subunit">
    <text evidence="6 8">Forms a cylinder of 14 subunits composed of two heptameric rings stacked back-to-back. Interacts with the co-chaperonin GroES.</text>
</comment>
<evidence type="ECO:0000256" key="2">
    <source>
        <dbReference type="ARBA" id="ARBA00022741"/>
    </source>
</evidence>
<dbReference type="SUPFAM" id="SSF48592">
    <property type="entry name" value="GroEL equatorial domain-like"/>
    <property type="match status" value="1"/>
</dbReference>
<dbReference type="Pfam" id="PF00118">
    <property type="entry name" value="Cpn60_TCP1"/>
    <property type="match status" value="1"/>
</dbReference>
<dbReference type="SUPFAM" id="SSF52029">
    <property type="entry name" value="GroEL apical domain-like"/>
    <property type="match status" value="1"/>
</dbReference>
<feature type="binding site" evidence="6">
    <location>
        <position position="496"/>
    </location>
    <ligand>
        <name>ATP</name>
        <dbReference type="ChEBI" id="CHEBI:30616"/>
    </ligand>
</feature>
<dbReference type="Gene3D" id="3.30.260.10">
    <property type="entry name" value="TCP-1-like chaperonin intermediate domain"/>
    <property type="match status" value="1"/>
</dbReference>
<dbReference type="GO" id="GO:0016853">
    <property type="term" value="F:isomerase activity"/>
    <property type="evidence" value="ECO:0007669"/>
    <property type="project" value="UniProtKB-KW"/>
</dbReference>
<keyword evidence="2 6" id="KW-0547">Nucleotide-binding</keyword>
<keyword evidence="4 6" id="KW-0143">Chaperone</keyword>
<keyword evidence="6" id="KW-0963">Cytoplasm</keyword>
<dbReference type="InterPro" id="IPR027409">
    <property type="entry name" value="GroEL-like_apical_dom_sf"/>
</dbReference>
<dbReference type="PROSITE" id="PS00296">
    <property type="entry name" value="CHAPERONINS_CPN60"/>
    <property type="match status" value="1"/>
</dbReference>
<evidence type="ECO:0000256" key="7">
    <source>
        <dbReference type="RuleBase" id="RU000418"/>
    </source>
</evidence>
<proteinExistence type="inferred from homology"/>
<dbReference type="FunFam" id="3.50.7.10:FF:000001">
    <property type="entry name" value="60 kDa chaperonin"/>
    <property type="match status" value="1"/>
</dbReference>
<feature type="binding site" evidence="6">
    <location>
        <begin position="480"/>
        <end position="482"/>
    </location>
    <ligand>
        <name>ATP</name>
        <dbReference type="ChEBI" id="CHEBI:30616"/>
    </ligand>
</feature>
<keyword evidence="3 6" id="KW-0067">ATP-binding</keyword>
<evidence type="ECO:0000256" key="5">
    <source>
        <dbReference type="ARBA" id="ARBA00023235"/>
    </source>
</evidence>
<comment type="subcellular location">
    <subcellularLocation>
        <location evidence="6">Cytoplasm</location>
    </subcellularLocation>
</comment>
<feature type="binding site" evidence="6">
    <location>
        <begin position="87"/>
        <end position="91"/>
    </location>
    <ligand>
        <name>ATP</name>
        <dbReference type="ChEBI" id="CHEBI:30616"/>
    </ligand>
</feature>